<gene>
    <name evidence="2" type="ORF">F8388_011100</name>
    <name evidence="3" type="ORF">G4B88_017081</name>
</gene>
<dbReference type="GO" id="GO:0008270">
    <property type="term" value="F:zinc ion binding"/>
    <property type="evidence" value="ECO:0007669"/>
    <property type="project" value="InterPro"/>
</dbReference>
<dbReference type="Gene3D" id="3.20.190.10">
    <property type="entry name" value="MutM-like, N-terminal"/>
    <property type="match status" value="1"/>
</dbReference>
<protein>
    <recommendedName>
        <fullName evidence="1">Formamidopyrimidine-DNA glycosylase catalytic domain-containing protein</fullName>
    </recommendedName>
</protein>
<organism evidence="2 4">
    <name type="scientific">Cannabis sativa</name>
    <name type="common">Hemp</name>
    <name type="synonym">Marijuana</name>
    <dbReference type="NCBI Taxonomy" id="3483"/>
    <lineage>
        <taxon>Eukaryota</taxon>
        <taxon>Viridiplantae</taxon>
        <taxon>Streptophyta</taxon>
        <taxon>Embryophyta</taxon>
        <taxon>Tracheophyta</taxon>
        <taxon>Spermatophyta</taxon>
        <taxon>Magnoliopsida</taxon>
        <taxon>eudicotyledons</taxon>
        <taxon>Gunneridae</taxon>
        <taxon>Pentapetalae</taxon>
        <taxon>rosids</taxon>
        <taxon>fabids</taxon>
        <taxon>Rosales</taxon>
        <taxon>Cannabaceae</taxon>
        <taxon>Cannabis</taxon>
    </lineage>
</organism>
<evidence type="ECO:0000313" key="2">
    <source>
        <dbReference type="EMBL" id="KAF4365170.1"/>
    </source>
</evidence>
<dbReference type="GO" id="GO:0003906">
    <property type="term" value="F:DNA-(apurinic or apyrimidinic site) endonuclease activity"/>
    <property type="evidence" value="ECO:0007669"/>
    <property type="project" value="InterPro"/>
</dbReference>
<dbReference type="SUPFAM" id="SSF81624">
    <property type="entry name" value="N-terminal domain of MutM-like DNA repair proteins"/>
    <property type="match status" value="1"/>
</dbReference>
<dbReference type="InterPro" id="IPR035937">
    <property type="entry name" value="FPG_N"/>
</dbReference>
<keyword evidence="5" id="KW-1185">Reference proteome</keyword>
<dbReference type="GO" id="GO:0019104">
    <property type="term" value="F:DNA N-glycosylase activity"/>
    <property type="evidence" value="ECO:0007669"/>
    <property type="project" value="InterPro"/>
</dbReference>
<dbReference type="AlphaFoldDB" id="A0A7J6F611"/>
<dbReference type="Proteomes" id="UP000525078">
    <property type="component" value="Unassembled WGS sequence"/>
</dbReference>
<dbReference type="Proteomes" id="UP000583929">
    <property type="component" value="Unassembled WGS sequence"/>
</dbReference>
<accession>A0A7J6F611</accession>
<comment type="caution">
    <text evidence="2">The sequence shown here is derived from an EMBL/GenBank/DDBJ whole genome shotgun (WGS) entry which is preliminary data.</text>
</comment>
<dbReference type="GO" id="GO:0006284">
    <property type="term" value="P:base-excision repair"/>
    <property type="evidence" value="ECO:0007669"/>
    <property type="project" value="InterPro"/>
</dbReference>
<evidence type="ECO:0000259" key="1">
    <source>
        <dbReference type="PROSITE" id="PS51068"/>
    </source>
</evidence>
<name>A0A7J6F611_CANSA</name>
<evidence type="ECO:0000313" key="4">
    <source>
        <dbReference type="Proteomes" id="UP000525078"/>
    </source>
</evidence>
<dbReference type="InterPro" id="IPR012319">
    <property type="entry name" value="FPG_cat"/>
</dbReference>
<dbReference type="PROSITE" id="PS51068">
    <property type="entry name" value="FPG_CAT"/>
    <property type="match status" value="1"/>
</dbReference>
<sequence>MPQFSRSLGSITQTHSSPMQTIKPLLPKAFNVVSHCLKILKHSSSEKGLRLIFMKYSEEGIQKGNRGRGLVFTHYMGVKVAKEIDLSDSNEYSKRTPEISERPEVEAVWRVVEENFLGKKMKRSVVADDSKVINDIFASDFDVALLGNIIAVTHCKGKNLWLQLTSFSFLSIRQSLPWSYKKFNITDIEEYNAKDLIELIEFNTISISIGDLPPLLCAIRRGYNTWWTLTMDKKSSEFDIVCEWLIQEKSYDTNVLKL</sequence>
<evidence type="ECO:0000313" key="3">
    <source>
        <dbReference type="EMBL" id="KAF4398655.1"/>
    </source>
</evidence>
<dbReference type="Pfam" id="PF01149">
    <property type="entry name" value="Fapy_DNA_glyco"/>
    <property type="match status" value="1"/>
</dbReference>
<dbReference type="EMBL" id="JAATIQ010000024">
    <property type="protein sequence ID" value="KAF4398655.1"/>
    <property type="molecule type" value="Genomic_DNA"/>
</dbReference>
<feature type="domain" description="Formamidopyrimidine-DNA glycosylase catalytic" evidence="1">
    <location>
        <begin position="100"/>
        <end position="258"/>
    </location>
</feature>
<evidence type="ECO:0000313" key="5">
    <source>
        <dbReference type="Proteomes" id="UP000583929"/>
    </source>
</evidence>
<reference evidence="4 5" key="1">
    <citation type="journal article" date="2020" name="bioRxiv">
        <title>Sequence and annotation of 42 cannabis genomes reveals extensive copy number variation in cannabinoid synthesis and pathogen resistance genes.</title>
        <authorList>
            <person name="Mckernan K.J."/>
            <person name="Helbert Y."/>
            <person name="Kane L.T."/>
            <person name="Ebling H."/>
            <person name="Zhang L."/>
            <person name="Liu B."/>
            <person name="Eaton Z."/>
            <person name="Mclaughlin S."/>
            <person name="Kingan S."/>
            <person name="Baybayan P."/>
            <person name="Concepcion G."/>
            <person name="Jordan M."/>
            <person name="Riva A."/>
            <person name="Barbazuk W."/>
            <person name="Harkins T."/>
        </authorList>
    </citation>
    <scope>NUCLEOTIDE SEQUENCE [LARGE SCALE GENOMIC DNA]</scope>
    <source>
        <strain evidence="4 5">cv. Jamaican Lion 4</strain>
        <strain evidence="3">Father</strain>
        <strain evidence="2">Mother</strain>
        <tissue evidence="2">Leaf</tissue>
    </source>
</reference>
<proteinExistence type="predicted"/>
<dbReference type="EMBL" id="JAATIP010000161">
    <property type="protein sequence ID" value="KAF4365170.1"/>
    <property type="molecule type" value="Genomic_DNA"/>
</dbReference>